<evidence type="ECO:0000256" key="5">
    <source>
        <dbReference type="SAM" id="MobiDB-lite"/>
    </source>
</evidence>
<organism evidence="7 8">
    <name type="scientific">Sphingomonas telluris</name>
    <dbReference type="NCBI Taxonomy" id="2907998"/>
    <lineage>
        <taxon>Bacteria</taxon>
        <taxon>Pseudomonadati</taxon>
        <taxon>Pseudomonadota</taxon>
        <taxon>Alphaproteobacteria</taxon>
        <taxon>Sphingomonadales</taxon>
        <taxon>Sphingomonadaceae</taxon>
        <taxon>Sphingomonas</taxon>
    </lineage>
</organism>
<dbReference type="SUPFAM" id="SSF51316">
    <property type="entry name" value="Mss4-like"/>
    <property type="match status" value="1"/>
</dbReference>
<accession>A0ABS9VLW4</accession>
<dbReference type="Proteomes" id="UP001203058">
    <property type="component" value="Unassembled WGS sequence"/>
</dbReference>
<name>A0ABS9VLW4_9SPHN</name>
<dbReference type="InterPro" id="IPR011057">
    <property type="entry name" value="Mss4-like_sf"/>
</dbReference>
<evidence type="ECO:0000256" key="3">
    <source>
        <dbReference type="ARBA" id="ARBA00022833"/>
    </source>
</evidence>
<dbReference type="Gene3D" id="3.90.1590.10">
    <property type="entry name" value="glutathione-dependent formaldehyde- activating enzyme (gfa)"/>
    <property type="match status" value="1"/>
</dbReference>
<keyword evidence="2" id="KW-0479">Metal-binding</keyword>
<evidence type="ECO:0000313" key="7">
    <source>
        <dbReference type="EMBL" id="MCH8615514.1"/>
    </source>
</evidence>
<feature type="region of interest" description="Disordered" evidence="5">
    <location>
        <begin position="124"/>
        <end position="146"/>
    </location>
</feature>
<evidence type="ECO:0000259" key="6">
    <source>
        <dbReference type="PROSITE" id="PS51891"/>
    </source>
</evidence>
<sequence length="146" mass="16323">MRKWSGGCLCGTVRYELSSDPFDAGWCHCRTCQLFGGAPAMAFASVPTEDFRWTAGKDKVGRFRSSSFGHREFCGECGSPLRIQVDHQPETVDFPIATLDQPDDVPPGFHIFWGSKVAWFDPGDDLPRHDKFRPDTRGLEGTEPPE</sequence>
<dbReference type="EMBL" id="JAKZHW010000001">
    <property type="protein sequence ID" value="MCH8615514.1"/>
    <property type="molecule type" value="Genomic_DNA"/>
</dbReference>
<dbReference type="RefSeq" id="WP_241446302.1">
    <property type="nucleotide sequence ID" value="NZ_JAKZHW010000001.1"/>
</dbReference>
<reference evidence="7 8" key="1">
    <citation type="submission" date="2022-03" db="EMBL/GenBank/DDBJ databases">
        <authorList>
            <person name="Jo J.-H."/>
            <person name="Im W.-T."/>
        </authorList>
    </citation>
    <scope>NUCLEOTIDE SEQUENCE [LARGE SCALE GENOMIC DNA]</scope>
    <source>
        <strain evidence="7 8">SM33</strain>
    </source>
</reference>
<protein>
    <submittedName>
        <fullName evidence="7">GFA family protein</fullName>
    </submittedName>
</protein>
<evidence type="ECO:0000256" key="2">
    <source>
        <dbReference type="ARBA" id="ARBA00022723"/>
    </source>
</evidence>
<evidence type="ECO:0000256" key="4">
    <source>
        <dbReference type="ARBA" id="ARBA00023239"/>
    </source>
</evidence>
<dbReference type="InterPro" id="IPR006913">
    <property type="entry name" value="CENP-V/GFA"/>
</dbReference>
<proteinExistence type="inferred from homology"/>
<keyword evidence="4" id="KW-0456">Lyase</keyword>
<comment type="similarity">
    <text evidence="1">Belongs to the Gfa family.</text>
</comment>
<comment type="caution">
    <text evidence="7">The sequence shown here is derived from an EMBL/GenBank/DDBJ whole genome shotgun (WGS) entry which is preliminary data.</text>
</comment>
<gene>
    <name evidence="7" type="ORF">LZ016_05300</name>
</gene>
<dbReference type="PANTHER" id="PTHR33337:SF40">
    <property type="entry name" value="CENP-V_GFA DOMAIN-CONTAINING PROTEIN-RELATED"/>
    <property type="match status" value="1"/>
</dbReference>
<evidence type="ECO:0000256" key="1">
    <source>
        <dbReference type="ARBA" id="ARBA00005495"/>
    </source>
</evidence>
<keyword evidence="3" id="KW-0862">Zinc</keyword>
<feature type="domain" description="CENP-V/GFA" evidence="6">
    <location>
        <begin position="4"/>
        <end position="114"/>
    </location>
</feature>
<evidence type="ECO:0000313" key="8">
    <source>
        <dbReference type="Proteomes" id="UP001203058"/>
    </source>
</evidence>
<keyword evidence="8" id="KW-1185">Reference proteome</keyword>
<dbReference type="PANTHER" id="PTHR33337">
    <property type="entry name" value="GFA DOMAIN-CONTAINING PROTEIN"/>
    <property type="match status" value="1"/>
</dbReference>
<dbReference type="PROSITE" id="PS51891">
    <property type="entry name" value="CENP_V_GFA"/>
    <property type="match status" value="1"/>
</dbReference>
<dbReference type="Pfam" id="PF04828">
    <property type="entry name" value="GFA"/>
    <property type="match status" value="1"/>
</dbReference>
<feature type="compositionally biased region" description="Basic and acidic residues" evidence="5">
    <location>
        <begin position="125"/>
        <end position="140"/>
    </location>
</feature>